<accession>A0AAN4ZKL9</accession>
<name>A0AAN4ZKL9_9BILA</name>
<evidence type="ECO:0000313" key="1">
    <source>
        <dbReference type="EMBL" id="GMR40123.1"/>
    </source>
</evidence>
<protein>
    <submittedName>
        <fullName evidence="1">Uncharacterized protein</fullName>
    </submittedName>
</protein>
<keyword evidence="2" id="KW-1185">Reference proteome</keyword>
<sequence length="97" mass="11328">MPSGPLADGDRDNIEEYECVRYSLSVIDLFTSRVFAIDDVGDLCAFGELLDLYALDEHILILVYHKHIHLLKQRVIYVDVSARRAQYLMQRTYSMRF</sequence>
<dbReference type="AlphaFoldDB" id="A0AAN4ZKL9"/>
<gene>
    <name evidence="1" type="ORF">PMAYCL1PPCAC_10318</name>
</gene>
<dbReference type="EMBL" id="BTRK01000003">
    <property type="protein sequence ID" value="GMR40123.1"/>
    <property type="molecule type" value="Genomic_DNA"/>
</dbReference>
<proteinExistence type="predicted"/>
<comment type="caution">
    <text evidence="1">The sequence shown here is derived from an EMBL/GenBank/DDBJ whole genome shotgun (WGS) entry which is preliminary data.</text>
</comment>
<reference evidence="2" key="1">
    <citation type="submission" date="2022-10" db="EMBL/GenBank/DDBJ databases">
        <title>Genome assembly of Pristionchus species.</title>
        <authorList>
            <person name="Yoshida K."/>
            <person name="Sommer R.J."/>
        </authorList>
    </citation>
    <scope>NUCLEOTIDE SEQUENCE [LARGE SCALE GENOMIC DNA]</scope>
    <source>
        <strain evidence="2">RS5460</strain>
    </source>
</reference>
<dbReference type="Proteomes" id="UP001328107">
    <property type="component" value="Unassembled WGS sequence"/>
</dbReference>
<organism evidence="1 2">
    <name type="scientific">Pristionchus mayeri</name>
    <dbReference type="NCBI Taxonomy" id="1317129"/>
    <lineage>
        <taxon>Eukaryota</taxon>
        <taxon>Metazoa</taxon>
        <taxon>Ecdysozoa</taxon>
        <taxon>Nematoda</taxon>
        <taxon>Chromadorea</taxon>
        <taxon>Rhabditida</taxon>
        <taxon>Rhabditina</taxon>
        <taxon>Diplogasteromorpha</taxon>
        <taxon>Diplogasteroidea</taxon>
        <taxon>Neodiplogasteridae</taxon>
        <taxon>Pristionchus</taxon>
    </lineage>
</organism>
<evidence type="ECO:0000313" key="2">
    <source>
        <dbReference type="Proteomes" id="UP001328107"/>
    </source>
</evidence>
<feature type="non-terminal residue" evidence="1">
    <location>
        <position position="97"/>
    </location>
</feature>